<dbReference type="SUPFAM" id="SSF52047">
    <property type="entry name" value="RNI-like"/>
    <property type="match status" value="1"/>
</dbReference>
<feature type="coiled-coil region" evidence="1">
    <location>
        <begin position="3"/>
        <end position="30"/>
    </location>
</feature>
<accession>A0A8H6U334</accession>
<gene>
    <name evidence="2" type="ORF">MVEN_02510400</name>
</gene>
<sequence>MSVEELRARLDKLSSEIDFQESLVRKLKQDRSIVQRQLNATLDPVTRLPLEISSEIFIQSLAPLPQPGAHHVPMLLLNICNSWSDIALSIPTLWAALHITSPCPKGLEELLPVWIKRARNRPLSMSLVSNYLDPGVATIFWEHGSQLKHLEIKGGDEGNRVDLFGGVTPGPLPLLETLTIRGSNAQLQFSGSQILELLGLAPNLVECIFERVSPVYDLDPTNEPLILPNLRRLMFRTFAEDSDSDDDLLECFTLPELRKLSLSMQEVSATDVLSFLTRSAPPLQELIIGNGYFRNELVQLAKCLQLIPTLTRLDFWGKSHDLRFVPDFLVALNDSTLLPPPPHSNLPPPCVPGCRPILDDTLLRPFRPPYPASYGQHRPHR</sequence>
<keyword evidence="3" id="KW-1185">Reference proteome</keyword>
<evidence type="ECO:0000313" key="3">
    <source>
        <dbReference type="Proteomes" id="UP000620124"/>
    </source>
</evidence>
<organism evidence="2 3">
    <name type="scientific">Mycena venus</name>
    <dbReference type="NCBI Taxonomy" id="2733690"/>
    <lineage>
        <taxon>Eukaryota</taxon>
        <taxon>Fungi</taxon>
        <taxon>Dikarya</taxon>
        <taxon>Basidiomycota</taxon>
        <taxon>Agaricomycotina</taxon>
        <taxon>Agaricomycetes</taxon>
        <taxon>Agaricomycetidae</taxon>
        <taxon>Agaricales</taxon>
        <taxon>Marasmiineae</taxon>
        <taxon>Mycenaceae</taxon>
        <taxon>Mycena</taxon>
    </lineage>
</organism>
<dbReference type="EMBL" id="JACAZI010000034">
    <property type="protein sequence ID" value="KAF7328815.1"/>
    <property type="molecule type" value="Genomic_DNA"/>
</dbReference>
<keyword evidence="1" id="KW-0175">Coiled coil</keyword>
<evidence type="ECO:0008006" key="4">
    <source>
        <dbReference type="Google" id="ProtNLM"/>
    </source>
</evidence>
<reference evidence="2" key="1">
    <citation type="submission" date="2020-05" db="EMBL/GenBank/DDBJ databases">
        <title>Mycena genomes resolve the evolution of fungal bioluminescence.</title>
        <authorList>
            <person name="Tsai I.J."/>
        </authorList>
    </citation>
    <scope>NUCLEOTIDE SEQUENCE</scope>
    <source>
        <strain evidence="2">CCC161011</strain>
    </source>
</reference>
<evidence type="ECO:0000313" key="2">
    <source>
        <dbReference type="EMBL" id="KAF7328815.1"/>
    </source>
</evidence>
<evidence type="ECO:0000256" key="1">
    <source>
        <dbReference type="SAM" id="Coils"/>
    </source>
</evidence>
<comment type="caution">
    <text evidence="2">The sequence shown here is derived from an EMBL/GenBank/DDBJ whole genome shotgun (WGS) entry which is preliminary data.</text>
</comment>
<dbReference type="OrthoDB" id="2840257at2759"/>
<dbReference type="InterPro" id="IPR032675">
    <property type="entry name" value="LRR_dom_sf"/>
</dbReference>
<name>A0A8H6U334_9AGAR</name>
<dbReference type="Gene3D" id="3.80.10.10">
    <property type="entry name" value="Ribonuclease Inhibitor"/>
    <property type="match status" value="1"/>
</dbReference>
<dbReference type="Proteomes" id="UP000620124">
    <property type="component" value="Unassembled WGS sequence"/>
</dbReference>
<protein>
    <recommendedName>
        <fullName evidence="4">F-box domain-containing protein</fullName>
    </recommendedName>
</protein>
<dbReference type="AlphaFoldDB" id="A0A8H6U334"/>
<proteinExistence type="predicted"/>